<dbReference type="Pfam" id="PF04697">
    <property type="entry name" value="Pinin_SDK_N"/>
    <property type="match status" value="1"/>
</dbReference>
<name>G5AU83_HETGA</name>
<dbReference type="EMBL" id="JH166962">
    <property type="protein sequence ID" value="EHB00594.1"/>
    <property type="molecule type" value="Genomic_DNA"/>
</dbReference>
<accession>G5AU83</accession>
<feature type="compositionally biased region" description="Basic and acidic residues" evidence="1">
    <location>
        <begin position="73"/>
        <end position="103"/>
    </location>
</feature>
<dbReference type="InParanoid" id="G5AU83"/>
<organism evidence="3 4">
    <name type="scientific">Heterocephalus glaber</name>
    <name type="common">Naked mole rat</name>
    <dbReference type="NCBI Taxonomy" id="10181"/>
    <lineage>
        <taxon>Eukaryota</taxon>
        <taxon>Metazoa</taxon>
        <taxon>Chordata</taxon>
        <taxon>Craniata</taxon>
        <taxon>Vertebrata</taxon>
        <taxon>Euteleostomi</taxon>
        <taxon>Mammalia</taxon>
        <taxon>Eutheria</taxon>
        <taxon>Euarchontoglires</taxon>
        <taxon>Glires</taxon>
        <taxon>Rodentia</taxon>
        <taxon>Hystricomorpha</taxon>
        <taxon>Bathyergidae</taxon>
        <taxon>Heterocephalus</taxon>
    </lineage>
</organism>
<reference evidence="3 4" key="1">
    <citation type="journal article" date="2011" name="Nature">
        <title>Genome sequencing reveals insights into physiology and longevity of the naked mole rat.</title>
        <authorList>
            <person name="Kim E.B."/>
            <person name="Fang X."/>
            <person name="Fushan A.A."/>
            <person name="Huang Z."/>
            <person name="Lobanov A.V."/>
            <person name="Han L."/>
            <person name="Marino S.M."/>
            <person name="Sun X."/>
            <person name="Turanov A.A."/>
            <person name="Yang P."/>
            <person name="Yim S.H."/>
            <person name="Zhao X."/>
            <person name="Kasaikina M.V."/>
            <person name="Stoletzki N."/>
            <person name="Peng C."/>
            <person name="Polak P."/>
            <person name="Xiong Z."/>
            <person name="Kiezun A."/>
            <person name="Zhu Y."/>
            <person name="Chen Y."/>
            <person name="Kryukov G.V."/>
            <person name="Zhang Q."/>
            <person name="Peshkin L."/>
            <person name="Yang L."/>
            <person name="Bronson R.T."/>
            <person name="Buffenstein R."/>
            <person name="Wang B."/>
            <person name="Han C."/>
            <person name="Li Q."/>
            <person name="Chen L."/>
            <person name="Zhao W."/>
            <person name="Sunyaev S.R."/>
            <person name="Park T.J."/>
            <person name="Zhang G."/>
            <person name="Wang J."/>
            <person name="Gladyshev V.N."/>
        </authorList>
    </citation>
    <scope>NUCLEOTIDE SEQUENCE [LARGE SCALE GENOMIC DNA]</scope>
</reference>
<evidence type="ECO:0000313" key="3">
    <source>
        <dbReference type="EMBL" id="EHB00594.1"/>
    </source>
</evidence>
<evidence type="ECO:0000259" key="2">
    <source>
        <dbReference type="Pfam" id="PF04697"/>
    </source>
</evidence>
<evidence type="ECO:0000313" key="4">
    <source>
        <dbReference type="Proteomes" id="UP000006813"/>
    </source>
</evidence>
<protein>
    <submittedName>
        <fullName evidence="3">Pinin</fullName>
    </submittedName>
</protein>
<feature type="region of interest" description="Disordered" evidence="1">
    <location>
        <begin position="67"/>
        <end position="122"/>
    </location>
</feature>
<sequence>MVVVVRTLQKQLEKAKESLKHMDENICKLTQQDQNDVRHIQARLLVLSGPGGGRCIKFAEQINKMEARHRRQSVKEKEKEHQVVRNEDQKAEQEEGKVAQGKEELEETGNQLNDVEIEEAGE</sequence>
<dbReference type="STRING" id="10181.G5AU83"/>
<evidence type="ECO:0000256" key="1">
    <source>
        <dbReference type="SAM" id="MobiDB-lite"/>
    </source>
</evidence>
<dbReference type="Proteomes" id="UP000006813">
    <property type="component" value="Unassembled WGS sequence"/>
</dbReference>
<gene>
    <name evidence="3" type="ORF">GW7_10248</name>
</gene>
<feature type="domain" description="Pinin/SDK" evidence="2">
    <location>
        <begin position="1"/>
        <end position="58"/>
    </location>
</feature>
<dbReference type="AlphaFoldDB" id="G5AU83"/>
<dbReference type="InterPro" id="IPR006787">
    <property type="entry name" value="Pinin_SDK_N"/>
</dbReference>
<proteinExistence type="predicted"/>